<feature type="transmembrane region" description="Helical" evidence="1">
    <location>
        <begin position="73"/>
        <end position="99"/>
    </location>
</feature>
<keyword evidence="1" id="KW-1133">Transmembrane helix</keyword>
<dbReference type="Proteomes" id="UP000183371">
    <property type="component" value="Unassembled WGS sequence"/>
</dbReference>
<protein>
    <recommendedName>
        <fullName evidence="4">Cytochrome C oxidase subunit IV</fullName>
    </recommendedName>
</protein>
<feature type="transmembrane region" description="Helical" evidence="1">
    <location>
        <begin position="40"/>
        <end position="61"/>
    </location>
</feature>
<evidence type="ECO:0000256" key="1">
    <source>
        <dbReference type="SAM" id="Phobius"/>
    </source>
</evidence>
<dbReference type="EMBL" id="FPBD01000001">
    <property type="protein sequence ID" value="SFT39688.1"/>
    <property type="molecule type" value="Genomic_DNA"/>
</dbReference>
<gene>
    <name evidence="2" type="ORF">SAMN05444141_101319</name>
</gene>
<keyword evidence="1" id="KW-0472">Membrane</keyword>
<feature type="transmembrane region" description="Helical" evidence="1">
    <location>
        <begin position="16"/>
        <end position="34"/>
    </location>
</feature>
<dbReference type="AlphaFoldDB" id="A0A1I6XMS4"/>
<dbReference type="RefSeq" id="WP_083416442.1">
    <property type="nucleotide sequence ID" value="NZ_FPBD01000001.1"/>
</dbReference>
<evidence type="ECO:0000313" key="3">
    <source>
        <dbReference type="Proteomes" id="UP000183371"/>
    </source>
</evidence>
<sequence length="101" mass="11029">MQNEKTASRSVPMNDLFKAWIVLVALTVLGYVLSLINSDLLVYVGPLIIATLILFKARIILTQYLGLNRCPAWLSMLSSMIVAITVICAGLLTFVSAGLMQ</sequence>
<evidence type="ECO:0008006" key="4">
    <source>
        <dbReference type="Google" id="ProtNLM"/>
    </source>
</evidence>
<proteinExistence type="predicted"/>
<reference evidence="3" key="1">
    <citation type="submission" date="2016-10" db="EMBL/GenBank/DDBJ databases">
        <authorList>
            <person name="Varghese N."/>
            <person name="Submissions S."/>
        </authorList>
    </citation>
    <scope>NUCLEOTIDE SEQUENCE [LARGE SCALE GENOMIC DNA]</scope>
    <source>
        <strain evidence="3">DSM 17465</strain>
    </source>
</reference>
<evidence type="ECO:0000313" key="2">
    <source>
        <dbReference type="EMBL" id="SFT39688.1"/>
    </source>
</evidence>
<organism evidence="2 3">
    <name type="scientific">Pseudovibrio denitrificans</name>
    <dbReference type="NCBI Taxonomy" id="258256"/>
    <lineage>
        <taxon>Bacteria</taxon>
        <taxon>Pseudomonadati</taxon>
        <taxon>Pseudomonadota</taxon>
        <taxon>Alphaproteobacteria</taxon>
        <taxon>Hyphomicrobiales</taxon>
        <taxon>Stappiaceae</taxon>
        <taxon>Pseudovibrio</taxon>
    </lineage>
</organism>
<keyword evidence="1" id="KW-0812">Transmembrane</keyword>
<keyword evidence="3" id="KW-1185">Reference proteome</keyword>
<name>A0A1I6XMS4_9HYPH</name>
<accession>A0A1I6XMS4</accession>